<keyword evidence="2" id="KW-1133">Transmembrane helix</keyword>
<proteinExistence type="predicted"/>
<reference evidence="3" key="1">
    <citation type="submission" date="2020-10" db="EMBL/GenBank/DDBJ databases">
        <authorList>
            <person name="Gilroy R."/>
        </authorList>
    </citation>
    <scope>NUCLEOTIDE SEQUENCE</scope>
    <source>
        <strain evidence="3">CHK189-12415</strain>
    </source>
</reference>
<sequence length="409" mass="43652">MNCPHCGRELPEGAHYCLHCMKSLQPEADYQPFPSPGRRKRGGVLAAVLLAAAACTAGIACAVHPVAVADTAADSSRASRGTPGQYQEADTGGYYFTPDGDAGDPDADAAEFEVEDGMLVRYNGSDATVRVPAGVTAIGQAAFMGNETVAEVILPDTLESIYSLAFSGCTALSRIEIPASVSRIDSEAFGRCTSLEGHLVDPESPYYTVEDGILFTADRSALCDYPAGKEGASYAIPENVTMVMYWAFQGNPYLESVSVPAGITELFCTFGYCPSLREITVDPANPAYKSEDGILYTKDGSTLLCYPASKEGESFTIPEGVTALEGNAFLQAKNLRSVTIPEGVEQLPTFLFKEVERLEEVHLPSTITLIDSMVLYGALQNPVFYTPENQAVTDFCQANGIPCIVEGTE</sequence>
<dbReference type="InterPro" id="IPR026906">
    <property type="entry name" value="LRR_5"/>
</dbReference>
<accession>A0A9D1DYL5</accession>
<dbReference type="Proteomes" id="UP000824241">
    <property type="component" value="Unassembled WGS sequence"/>
</dbReference>
<dbReference type="InterPro" id="IPR053139">
    <property type="entry name" value="Surface_bspA-like"/>
</dbReference>
<name>A0A9D1DYL5_9FIRM</name>
<evidence type="ECO:0000256" key="1">
    <source>
        <dbReference type="SAM" id="MobiDB-lite"/>
    </source>
</evidence>
<organism evidence="3 4">
    <name type="scientific">Candidatus Faecivivens stercoravium</name>
    <dbReference type="NCBI Taxonomy" id="2840803"/>
    <lineage>
        <taxon>Bacteria</taxon>
        <taxon>Bacillati</taxon>
        <taxon>Bacillota</taxon>
        <taxon>Clostridia</taxon>
        <taxon>Eubacteriales</taxon>
        <taxon>Oscillospiraceae</taxon>
        <taxon>Oscillospiraceae incertae sedis</taxon>
        <taxon>Candidatus Faecivivens</taxon>
    </lineage>
</organism>
<dbReference type="PANTHER" id="PTHR45661:SF3">
    <property type="entry name" value="IG-LIKE DOMAIN-CONTAINING PROTEIN"/>
    <property type="match status" value="1"/>
</dbReference>
<dbReference type="AlphaFoldDB" id="A0A9D1DYL5"/>
<comment type="caution">
    <text evidence="3">The sequence shown here is derived from an EMBL/GenBank/DDBJ whole genome shotgun (WGS) entry which is preliminary data.</text>
</comment>
<evidence type="ECO:0000313" key="4">
    <source>
        <dbReference type="Proteomes" id="UP000824241"/>
    </source>
</evidence>
<feature type="transmembrane region" description="Helical" evidence="2">
    <location>
        <begin position="44"/>
        <end position="67"/>
    </location>
</feature>
<dbReference type="EMBL" id="DVHA01000233">
    <property type="protein sequence ID" value="HIR61362.1"/>
    <property type="molecule type" value="Genomic_DNA"/>
</dbReference>
<dbReference type="Pfam" id="PF13306">
    <property type="entry name" value="LRR_5"/>
    <property type="match status" value="3"/>
</dbReference>
<evidence type="ECO:0000256" key="2">
    <source>
        <dbReference type="SAM" id="Phobius"/>
    </source>
</evidence>
<gene>
    <name evidence="3" type="ORF">IAB37_07305</name>
</gene>
<keyword evidence="2" id="KW-0472">Membrane</keyword>
<reference evidence="3" key="2">
    <citation type="journal article" date="2021" name="PeerJ">
        <title>Extensive microbial diversity within the chicken gut microbiome revealed by metagenomics and culture.</title>
        <authorList>
            <person name="Gilroy R."/>
            <person name="Ravi A."/>
            <person name="Getino M."/>
            <person name="Pursley I."/>
            <person name="Horton D.L."/>
            <person name="Alikhan N.F."/>
            <person name="Baker D."/>
            <person name="Gharbi K."/>
            <person name="Hall N."/>
            <person name="Watson M."/>
            <person name="Adriaenssens E.M."/>
            <person name="Foster-Nyarko E."/>
            <person name="Jarju S."/>
            <person name="Secka A."/>
            <person name="Antonio M."/>
            <person name="Oren A."/>
            <person name="Chaudhuri R.R."/>
            <person name="La Ragione R."/>
            <person name="Hildebrand F."/>
            <person name="Pallen M.J."/>
        </authorList>
    </citation>
    <scope>NUCLEOTIDE SEQUENCE</scope>
    <source>
        <strain evidence="3">CHK189-12415</strain>
    </source>
</reference>
<dbReference type="InterPro" id="IPR032675">
    <property type="entry name" value="LRR_dom_sf"/>
</dbReference>
<protein>
    <submittedName>
        <fullName evidence="3">Leucine-rich repeat protein</fullName>
    </submittedName>
</protein>
<feature type="region of interest" description="Disordered" evidence="1">
    <location>
        <begin position="72"/>
        <end position="91"/>
    </location>
</feature>
<keyword evidence="2" id="KW-0812">Transmembrane</keyword>
<dbReference type="Gene3D" id="3.80.10.10">
    <property type="entry name" value="Ribonuclease Inhibitor"/>
    <property type="match status" value="2"/>
</dbReference>
<dbReference type="PANTHER" id="PTHR45661">
    <property type="entry name" value="SURFACE ANTIGEN"/>
    <property type="match status" value="1"/>
</dbReference>
<evidence type="ECO:0000313" key="3">
    <source>
        <dbReference type="EMBL" id="HIR61362.1"/>
    </source>
</evidence>